<protein>
    <submittedName>
        <fullName evidence="1">Uncharacterized protein</fullName>
    </submittedName>
</protein>
<dbReference type="Proteomes" id="UP000828390">
    <property type="component" value="Unassembled WGS sequence"/>
</dbReference>
<accession>A0A9D4S466</accession>
<evidence type="ECO:0000313" key="1">
    <source>
        <dbReference type="EMBL" id="KAH3889217.1"/>
    </source>
</evidence>
<dbReference type="AlphaFoldDB" id="A0A9D4S466"/>
<reference evidence="1" key="2">
    <citation type="submission" date="2020-11" db="EMBL/GenBank/DDBJ databases">
        <authorList>
            <person name="McCartney M.A."/>
            <person name="Auch B."/>
            <person name="Kono T."/>
            <person name="Mallez S."/>
            <person name="Becker A."/>
            <person name="Gohl D.M."/>
            <person name="Silverstein K.A.T."/>
            <person name="Koren S."/>
            <person name="Bechman K.B."/>
            <person name="Herman A."/>
            <person name="Abrahante J.E."/>
            <person name="Garbe J."/>
        </authorList>
    </citation>
    <scope>NUCLEOTIDE SEQUENCE</scope>
    <source>
        <strain evidence="1">Duluth1</strain>
        <tissue evidence="1">Whole animal</tissue>
    </source>
</reference>
<gene>
    <name evidence="1" type="ORF">DPMN_013268</name>
</gene>
<organism evidence="1 2">
    <name type="scientific">Dreissena polymorpha</name>
    <name type="common">Zebra mussel</name>
    <name type="synonym">Mytilus polymorpha</name>
    <dbReference type="NCBI Taxonomy" id="45954"/>
    <lineage>
        <taxon>Eukaryota</taxon>
        <taxon>Metazoa</taxon>
        <taxon>Spiralia</taxon>
        <taxon>Lophotrochozoa</taxon>
        <taxon>Mollusca</taxon>
        <taxon>Bivalvia</taxon>
        <taxon>Autobranchia</taxon>
        <taxon>Heteroconchia</taxon>
        <taxon>Euheterodonta</taxon>
        <taxon>Imparidentia</taxon>
        <taxon>Neoheterodontei</taxon>
        <taxon>Myida</taxon>
        <taxon>Dreissenoidea</taxon>
        <taxon>Dreissenidae</taxon>
        <taxon>Dreissena</taxon>
    </lineage>
</organism>
<evidence type="ECO:0000313" key="2">
    <source>
        <dbReference type="Proteomes" id="UP000828390"/>
    </source>
</evidence>
<comment type="caution">
    <text evidence="1">The sequence shown here is derived from an EMBL/GenBank/DDBJ whole genome shotgun (WGS) entry which is preliminary data.</text>
</comment>
<name>A0A9D4S466_DREPO</name>
<keyword evidence="2" id="KW-1185">Reference proteome</keyword>
<proteinExistence type="predicted"/>
<dbReference type="EMBL" id="JAIWYP010000001">
    <property type="protein sequence ID" value="KAH3889217.1"/>
    <property type="molecule type" value="Genomic_DNA"/>
</dbReference>
<reference evidence="1" key="1">
    <citation type="journal article" date="2019" name="bioRxiv">
        <title>The Genome of the Zebra Mussel, Dreissena polymorpha: A Resource for Invasive Species Research.</title>
        <authorList>
            <person name="McCartney M.A."/>
            <person name="Auch B."/>
            <person name="Kono T."/>
            <person name="Mallez S."/>
            <person name="Zhang Y."/>
            <person name="Obille A."/>
            <person name="Becker A."/>
            <person name="Abrahante J.E."/>
            <person name="Garbe J."/>
            <person name="Badalamenti J.P."/>
            <person name="Herman A."/>
            <person name="Mangelson H."/>
            <person name="Liachko I."/>
            <person name="Sullivan S."/>
            <person name="Sone E.D."/>
            <person name="Koren S."/>
            <person name="Silverstein K.A.T."/>
            <person name="Beckman K.B."/>
            <person name="Gohl D.M."/>
        </authorList>
    </citation>
    <scope>NUCLEOTIDE SEQUENCE</scope>
    <source>
        <strain evidence="1">Duluth1</strain>
        <tissue evidence="1">Whole animal</tissue>
    </source>
</reference>
<sequence length="52" mass="6206">MLMDSVFKVVSGMSDTGAQHGVLVQNLTRYQSLYWDQYLTWYQLLYWVQKLT</sequence>